<proteinExistence type="inferred from homology"/>
<dbReference type="GO" id="GO:0046872">
    <property type="term" value="F:metal ion binding"/>
    <property type="evidence" value="ECO:0007669"/>
    <property type="project" value="UniProtKB-KW"/>
</dbReference>
<name>A0A5B9Q9Z6_9BACT</name>
<dbReference type="AlphaFoldDB" id="A0A5B9Q9Z6"/>
<protein>
    <recommendedName>
        <fullName evidence="2">Phosphoesterase</fullName>
        <ecNumber evidence="2">3.1.4.-</ecNumber>
    </recommendedName>
</protein>
<evidence type="ECO:0000259" key="3">
    <source>
        <dbReference type="Pfam" id="PF12850"/>
    </source>
</evidence>
<feature type="domain" description="Calcineurin-like phosphoesterase" evidence="3">
    <location>
        <begin position="1"/>
        <end position="152"/>
    </location>
</feature>
<dbReference type="PANTHER" id="PTHR43165:SF1">
    <property type="entry name" value="PHOSPHODIESTERASE MJ0936"/>
    <property type="match status" value="1"/>
</dbReference>
<evidence type="ECO:0000313" key="5">
    <source>
        <dbReference type="Proteomes" id="UP000323917"/>
    </source>
</evidence>
<dbReference type="EMBL" id="CP042913">
    <property type="protein sequence ID" value="QEG35797.1"/>
    <property type="molecule type" value="Genomic_DNA"/>
</dbReference>
<comment type="cofactor">
    <cofactor evidence="2">
        <name>a divalent metal cation</name>
        <dbReference type="ChEBI" id="CHEBI:60240"/>
    </cofactor>
</comment>
<dbReference type="RefSeq" id="WP_148074260.1">
    <property type="nucleotide sequence ID" value="NZ_CP042913.1"/>
</dbReference>
<comment type="similarity">
    <text evidence="1 2">Belongs to the metallophosphoesterase superfamily. YfcE family.</text>
</comment>
<dbReference type="NCBIfam" id="TIGR00040">
    <property type="entry name" value="yfcE"/>
    <property type="match status" value="1"/>
</dbReference>
<dbReference type="Pfam" id="PF12850">
    <property type="entry name" value="Metallophos_2"/>
    <property type="match status" value="1"/>
</dbReference>
<dbReference type="SUPFAM" id="SSF56300">
    <property type="entry name" value="Metallo-dependent phosphatases"/>
    <property type="match status" value="1"/>
</dbReference>
<evidence type="ECO:0000256" key="2">
    <source>
        <dbReference type="RuleBase" id="RU362039"/>
    </source>
</evidence>
<dbReference type="PANTHER" id="PTHR43165">
    <property type="entry name" value="METALLOPHOSPHOESTERASE"/>
    <property type="match status" value="1"/>
</dbReference>
<dbReference type="Gene3D" id="3.60.21.10">
    <property type="match status" value="1"/>
</dbReference>
<dbReference type="EC" id="3.1.4.-" evidence="2"/>
<accession>A0A5B9Q9Z6</accession>
<keyword evidence="5" id="KW-1185">Reference proteome</keyword>
<dbReference type="Proteomes" id="UP000323917">
    <property type="component" value="Chromosome"/>
</dbReference>
<dbReference type="InterPro" id="IPR029052">
    <property type="entry name" value="Metallo-depent_PP-like"/>
</dbReference>
<dbReference type="OrthoDB" id="9800565at2"/>
<evidence type="ECO:0000313" key="4">
    <source>
        <dbReference type="EMBL" id="QEG35797.1"/>
    </source>
</evidence>
<evidence type="ECO:0000256" key="1">
    <source>
        <dbReference type="ARBA" id="ARBA00008950"/>
    </source>
</evidence>
<dbReference type="InterPro" id="IPR024654">
    <property type="entry name" value="Calcineurin-like_PHP_lpxH"/>
</dbReference>
<gene>
    <name evidence="4" type="ORF">Pr1d_31030</name>
</gene>
<dbReference type="InterPro" id="IPR053193">
    <property type="entry name" value="MetalloPDE_YfcE-like"/>
</dbReference>
<sequence>MRIGIFADSHDHLDNIRRAVDVFNENGCELVVFAGDLVSTIAIPPLRALRCPLVGCFGDNEGNRIGIRGGMRIIGPLAEPPFGFRAPDGTRIVVTHQRELLRGQIEGCEVAIFGHTHRASIQKDCAGRLIVNPGETSGWIFGQPSVTILETQPLQAKLVLLQNDTKTHGEDVLLLSDR</sequence>
<dbReference type="InterPro" id="IPR000979">
    <property type="entry name" value="Phosphodiesterase_MJ0936/Vps29"/>
</dbReference>
<keyword evidence="2" id="KW-0479">Metal-binding</keyword>
<reference evidence="4 5" key="1">
    <citation type="submission" date="2019-08" db="EMBL/GenBank/DDBJ databases">
        <title>Deep-cultivation of Planctomycetes and their phenomic and genomic characterization uncovers novel biology.</title>
        <authorList>
            <person name="Wiegand S."/>
            <person name="Jogler M."/>
            <person name="Boedeker C."/>
            <person name="Pinto D."/>
            <person name="Vollmers J."/>
            <person name="Rivas-Marin E."/>
            <person name="Kohn T."/>
            <person name="Peeters S.H."/>
            <person name="Heuer A."/>
            <person name="Rast P."/>
            <person name="Oberbeckmann S."/>
            <person name="Bunk B."/>
            <person name="Jeske O."/>
            <person name="Meyerdierks A."/>
            <person name="Storesund J.E."/>
            <person name="Kallscheuer N."/>
            <person name="Luecker S."/>
            <person name="Lage O.M."/>
            <person name="Pohl T."/>
            <person name="Merkel B.J."/>
            <person name="Hornburger P."/>
            <person name="Mueller R.-W."/>
            <person name="Bruemmer F."/>
            <person name="Labrenz M."/>
            <person name="Spormann A.M."/>
            <person name="Op den Camp H."/>
            <person name="Overmann J."/>
            <person name="Amann R."/>
            <person name="Jetten M.S.M."/>
            <person name="Mascher T."/>
            <person name="Medema M.H."/>
            <person name="Devos D.P."/>
            <person name="Kaster A.-K."/>
            <person name="Ovreas L."/>
            <person name="Rohde M."/>
            <person name="Galperin M.Y."/>
            <person name="Jogler C."/>
        </authorList>
    </citation>
    <scope>NUCLEOTIDE SEQUENCE [LARGE SCALE GENOMIC DNA]</scope>
    <source>
        <strain evidence="4 5">Pr1d</strain>
    </source>
</reference>
<organism evidence="4 5">
    <name type="scientific">Bythopirellula goksoeyrii</name>
    <dbReference type="NCBI Taxonomy" id="1400387"/>
    <lineage>
        <taxon>Bacteria</taxon>
        <taxon>Pseudomonadati</taxon>
        <taxon>Planctomycetota</taxon>
        <taxon>Planctomycetia</taxon>
        <taxon>Pirellulales</taxon>
        <taxon>Lacipirellulaceae</taxon>
        <taxon>Bythopirellula</taxon>
    </lineage>
</organism>
<dbReference type="GO" id="GO:0016787">
    <property type="term" value="F:hydrolase activity"/>
    <property type="evidence" value="ECO:0007669"/>
    <property type="project" value="UniProtKB-UniRule"/>
</dbReference>
<dbReference type="KEGG" id="bgok:Pr1d_31030"/>